<proteinExistence type="predicted"/>
<feature type="region of interest" description="Disordered" evidence="1">
    <location>
        <begin position="1"/>
        <end position="23"/>
    </location>
</feature>
<evidence type="ECO:0000256" key="1">
    <source>
        <dbReference type="SAM" id="MobiDB-lite"/>
    </source>
</evidence>
<protein>
    <submittedName>
        <fullName evidence="2">Uncharacterized protein</fullName>
    </submittedName>
</protein>
<dbReference type="Proteomes" id="UP000828390">
    <property type="component" value="Unassembled WGS sequence"/>
</dbReference>
<dbReference type="AlphaFoldDB" id="A0A9D4NKU6"/>
<gene>
    <name evidence="2" type="ORF">DPMN_020284</name>
</gene>
<evidence type="ECO:0000313" key="3">
    <source>
        <dbReference type="Proteomes" id="UP000828390"/>
    </source>
</evidence>
<name>A0A9D4NKU6_DREPO</name>
<sequence>MPSSVILHQSKTKATKLSRHETHSETCELAPMPSSCYTDTDNKSHRMDTHRGVKLNKLVVSANLATVRNSENISTCVNKDTVSYHDIVSCLNTPDVTEVNAHQLQSVSKGGRRNNDPATKCINKDTDLIIQQDDHLRVANNCDGNALTKKQYLTKTKPVLVESEGIPQIRTVVKPPTRSDQNVNESVTGVFKTVHNQEDDNSESDADEVYVTKSGAIKALRERRSKNK</sequence>
<organism evidence="2 3">
    <name type="scientific">Dreissena polymorpha</name>
    <name type="common">Zebra mussel</name>
    <name type="synonym">Mytilus polymorpha</name>
    <dbReference type="NCBI Taxonomy" id="45954"/>
    <lineage>
        <taxon>Eukaryota</taxon>
        <taxon>Metazoa</taxon>
        <taxon>Spiralia</taxon>
        <taxon>Lophotrochozoa</taxon>
        <taxon>Mollusca</taxon>
        <taxon>Bivalvia</taxon>
        <taxon>Autobranchia</taxon>
        <taxon>Heteroconchia</taxon>
        <taxon>Euheterodonta</taxon>
        <taxon>Imparidentia</taxon>
        <taxon>Neoheterodontei</taxon>
        <taxon>Myida</taxon>
        <taxon>Dreissenoidea</taxon>
        <taxon>Dreissenidae</taxon>
        <taxon>Dreissena</taxon>
    </lineage>
</organism>
<accession>A0A9D4NKU6</accession>
<comment type="caution">
    <text evidence="2">The sequence shown here is derived from an EMBL/GenBank/DDBJ whole genome shotgun (WGS) entry which is preliminary data.</text>
</comment>
<reference evidence="2" key="2">
    <citation type="submission" date="2020-11" db="EMBL/GenBank/DDBJ databases">
        <authorList>
            <person name="McCartney M.A."/>
            <person name="Auch B."/>
            <person name="Kono T."/>
            <person name="Mallez S."/>
            <person name="Becker A."/>
            <person name="Gohl D.M."/>
            <person name="Silverstein K.A.T."/>
            <person name="Koren S."/>
            <person name="Bechman K.B."/>
            <person name="Herman A."/>
            <person name="Abrahante J.E."/>
            <person name="Garbe J."/>
        </authorList>
    </citation>
    <scope>NUCLEOTIDE SEQUENCE</scope>
    <source>
        <strain evidence="2">Duluth1</strain>
        <tissue evidence="2">Whole animal</tissue>
    </source>
</reference>
<keyword evidence="3" id="KW-1185">Reference proteome</keyword>
<dbReference type="EMBL" id="JAIWYP010000001">
    <property type="protein sequence ID" value="KAH3896111.1"/>
    <property type="molecule type" value="Genomic_DNA"/>
</dbReference>
<evidence type="ECO:0000313" key="2">
    <source>
        <dbReference type="EMBL" id="KAH3896111.1"/>
    </source>
</evidence>
<reference evidence="2" key="1">
    <citation type="journal article" date="2019" name="bioRxiv">
        <title>The Genome of the Zebra Mussel, Dreissena polymorpha: A Resource for Invasive Species Research.</title>
        <authorList>
            <person name="McCartney M.A."/>
            <person name="Auch B."/>
            <person name="Kono T."/>
            <person name="Mallez S."/>
            <person name="Zhang Y."/>
            <person name="Obille A."/>
            <person name="Becker A."/>
            <person name="Abrahante J.E."/>
            <person name="Garbe J."/>
            <person name="Badalamenti J.P."/>
            <person name="Herman A."/>
            <person name="Mangelson H."/>
            <person name="Liachko I."/>
            <person name="Sullivan S."/>
            <person name="Sone E.D."/>
            <person name="Koren S."/>
            <person name="Silverstein K.A.T."/>
            <person name="Beckman K.B."/>
            <person name="Gohl D.M."/>
        </authorList>
    </citation>
    <scope>NUCLEOTIDE SEQUENCE</scope>
    <source>
        <strain evidence="2">Duluth1</strain>
        <tissue evidence="2">Whole animal</tissue>
    </source>
</reference>